<keyword evidence="9 18" id="KW-0067">ATP-binding</keyword>
<keyword evidence="3" id="KW-0813">Transport</keyword>
<name>A0ABV7X3S2_9HYPH</name>
<proteinExistence type="inferred from homology"/>
<dbReference type="Pfam" id="PF00005">
    <property type="entry name" value="ABC_tran"/>
    <property type="match status" value="2"/>
</dbReference>
<dbReference type="Gene3D" id="3.40.50.300">
    <property type="entry name" value="P-loop containing nucleotide triphosphate hydrolases"/>
    <property type="match status" value="2"/>
</dbReference>
<evidence type="ECO:0000256" key="15">
    <source>
        <dbReference type="ARBA" id="ARBA00041187"/>
    </source>
</evidence>
<dbReference type="InterPro" id="IPR013563">
    <property type="entry name" value="Oligopep_ABC_C"/>
</dbReference>
<dbReference type="PANTHER" id="PTHR43776:SF15">
    <property type="entry name" value="GLUTATHIONE IMPORT ATP-BINDING PROTEIN GSIA"/>
    <property type="match status" value="1"/>
</dbReference>
<dbReference type="InterPro" id="IPR050319">
    <property type="entry name" value="ABC_transp_ATP-bind"/>
</dbReference>
<dbReference type="InterPro" id="IPR027417">
    <property type="entry name" value="P-loop_NTPase"/>
</dbReference>
<evidence type="ECO:0000256" key="16">
    <source>
        <dbReference type="ARBA" id="ARBA00047640"/>
    </source>
</evidence>
<evidence type="ECO:0000256" key="1">
    <source>
        <dbReference type="ARBA" id="ARBA00004417"/>
    </source>
</evidence>
<keyword evidence="10" id="KW-1278">Translocase</keyword>
<dbReference type="PANTHER" id="PTHR43776">
    <property type="entry name" value="TRANSPORT ATP-BINDING PROTEIN"/>
    <property type="match status" value="1"/>
</dbReference>
<dbReference type="EC" id="7.4.2.10" evidence="14"/>
<dbReference type="RefSeq" id="WP_380098292.1">
    <property type="nucleotide sequence ID" value="NZ_JBHRYD010000015.1"/>
</dbReference>
<dbReference type="GO" id="GO:0005524">
    <property type="term" value="F:ATP binding"/>
    <property type="evidence" value="ECO:0007669"/>
    <property type="project" value="UniProtKB-KW"/>
</dbReference>
<evidence type="ECO:0000313" key="18">
    <source>
        <dbReference type="EMBL" id="MFC3706211.1"/>
    </source>
</evidence>
<dbReference type="InterPro" id="IPR003439">
    <property type="entry name" value="ABC_transporter-like_ATP-bd"/>
</dbReference>
<comment type="subcellular location">
    <subcellularLocation>
        <location evidence="1">Cell inner membrane</location>
        <topology evidence="1">Peripheral membrane protein</topology>
    </subcellularLocation>
</comment>
<keyword evidence="11" id="KW-0472">Membrane</keyword>
<dbReference type="EMBL" id="JBHRYD010000015">
    <property type="protein sequence ID" value="MFC3706211.1"/>
    <property type="molecule type" value="Genomic_DNA"/>
</dbReference>
<comment type="catalytic activity">
    <reaction evidence="16">
        <text>glutathione(out) + ATP + H2O = glutathione(in) + ADP + phosphate + H(+)</text>
        <dbReference type="Rhea" id="RHEA:29791"/>
        <dbReference type="ChEBI" id="CHEBI:15377"/>
        <dbReference type="ChEBI" id="CHEBI:15378"/>
        <dbReference type="ChEBI" id="CHEBI:30616"/>
        <dbReference type="ChEBI" id="CHEBI:43474"/>
        <dbReference type="ChEBI" id="CHEBI:57925"/>
        <dbReference type="ChEBI" id="CHEBI:456216"/>
        <dbReference type="EC" id="7.4.2.10"/>
    </reaction>
</comment>
<accession>A0ABV7X3S2</accession>
<dbReference type="PROSITE" id="PS00211">
    <property type="entry name" value="ABC_TRANSPORTER_1"/>
    <property type="match status" value="2"/>
</dbReference>
<evidence type="ECO:0000256" key="14">
    <source>
        <dbReference type="ARBA" id="ARBA00039050"/>
    </source>
</evidence>
<evidence type="ECO:0000256" key="13">
    <source>
        <dbReference type="ARBA" id="ARBA00038416"/>
    </source>
</evidence>
<evidence type="ECO:0000256" key="4">
    <source>
        <dbReference type="ARBA" id="ARBA00022475"/>
    </source>
</evidence>
<dbReference type="InterPro" id="IPR003593">
    <property type="entry name" value="AAA+_ATPase"/>
</dbReference>
<feature type="domain" description="ABC transporter" evidence="17">
    <location>
        <begin position="17"/>
        <end position="267"/>
    </location>
</feature>
<evidence type="ECO:0000259" key="17">
    <source>
        <dbReference type="PROSITE" id="PS50893"/>
    </source>
</evidence>
<dbReference type="NCBIfam" id="NF007739">
    <property type="entry name" value="PRK10419.1"/>
    <property type="match status" value="2"/>
</dbReference>
<dbReference type="Pfam" id="PF08352">
    <property type="entry name" value="oligo_HPY"/>
    <property type="match status" value="2"/>
</dbReference>
<sequence length="620" mass="68244">MTGGPDSPAPATPPPVLKVSDLEVAFWNGDAWRQVLHKVSFDVARNETVALVGESGSGKSVTSLAAMGLLPRGQSAIAGSVQFDGRELVGLTESRMRPLRGRDIAMVFQEPMTSLNPVFKIGDQVAEVLTAHHAMGQRQARAEALRLLEKVRIPAARRRLDEFPHQLSGGMRQRVVIAMALALKPKLLIADEPTTALDVTIQAQVLELIKELQADEGMAVLFITHDMGVVAEMADRTVVMYHGNVVEQGPTAQIFAAPREAYTRRLLNAVPRIGSMAGVTQPQRFNLGDEAEQDAAPLAADHPARKPAADTPLLSVRDLVVRFNVRSGLLRRVGGRVHAVEKVSLDLRAGETLSLVGESGCGKSTLGRTIMRLNQPQSGAVLLEGEDIARIDGAQLHKRRGDIQMVFQDPFASLNPRRKIGDTIAEPLLTHRLATRAGAREKALDLLDKVGLNRDMADRLPHEFSGGQRQRICIARALALNPKLLVADEAVSALDVSIKAQVINLMLDLQQELGLAYLFISHDMAVVERFSHRVAVMYLGEIVEIGTRAAIFGNPQHPYTRRLLSTVPVPDPSQRHRRRKMASFELRSPIRPLNFQPPERRYRVVGDDHLVHDWTDDWEK</sequence>
<comment type="similarity">
    <text evidence="13">Belongs to the ABC transporter superfamily. Glutathione importer (TC 3.A.1.5.11) family.</text>
</comment>
<dbReference type="PROSITE" id="PS50893">
    <property type="entry name" value="ABC_TRANSPORTER_2"/>
    <property type="match status" value="2"/>
</dbReference>
<gene>
    <name evidence="18" type="ORF">ACFOOL_15770</name>
</gene>
<keyword evidence="5" id="KW-0997">Cell inner membrane</keyword>
<keyword evidence="7" id="KW-0547">Nucleotide-binding</keyword>
<evidence type="ECO:0000256" key="10">
    <source>
        <dbReference type="ARBA" id="ARBA00022967"/>
    </source>
</evidence>
<comment type="subunit">
    <text evidence="2">The complex is composed of two ATP-binding proteins (GsiA), two transmembrane proteins (GsiC and GsiD) and a solute-binding protein (GsiB).</text>
</comment>
<reference evidence="19" key="1">
    <citation type="journal article" date="2019" name="Int. J. Syst. Evol. Microbiol.">
        <title>The Global Catalogue of Microorganisms (GCM) 10K type strain sequencing project: providing services to taxonomists for standard genome sequencing and annotation.</title>
        <authorList>
            <consortium name="The Broad Institute Genomics Platform"/>
            <consortium name="The Broad Institute Genome Sequencing Center for Infectious Disease"/>
            <person name="Wu L."/>
            <person name="Ma J."/>
        </authorList>
    </citation>
    <scope>NUCLEOTIDE SEQUENCE [LARGE SCALE GENOMIC DNA]</scope>
    <source>
        <strain evidence="19">KCTC 42281</strain>
    </source>
</reference>
<keyword evidence="6" id="KW-0677">Repeat</keyword>
<evidence type="ECO:0000256" key="2">
    <source>
        <dbReference type="ARBA" id="ARBA00011469"/>
    </source>
</evidence>
<keyword evidence="8" id="KW-0378">Hydrolase</keyword>
<comment type="caution">
    <text evidence="18">The sequence shown here is derived from an EMBL/GenBank/DDBJ whole genome shotgun (WGS) entry which is preliminary data.</text>
</comment>
<dbReference type="InterPro" id="IPR017871">
    <property type="entry name" value="ABC_transporter-like_CS"/>
</dbReference>
<evidence type="ECO:0000256" key="6">
    <source>
        <dbReference type="ARBA" id="ARBA00022737"/>
    </source>
</evidence>
<evidence type="ECO:0000256" key="11">
    <source>
        <dbReference type="ARBA" id="ARBA00023136"/>
    </source>
</evidence>
<evidence type="ECO:0000256" key="9">
    <source>
        <dbReference type="ARBA" id="ARBA00022840"/>
    </source>
</evidence>
<dbReference type="SUPFAM" id="SSF52540">
    <property type="entry name" value="P-loop containing nucleoside triphosphate hydrolases"/>
    <property type="match status" value="2"/>
</dbReference>
<dbReference type="SMART" id="SM00382">
    <property type="entry name" value="AAA"/>
    <property type="match status" value="2"/>
</dbReference>
<keyword evidence="19" id="KW-1185">Reference proteome</keyword>
<evidence type="ECO:0000313" key="19">
    <source>
        <dbReference type="Proteomes" id="UP001595613"/>
    </source>
</evidence>
<dbReference type="CDD" id="cd03257">
    <property type="entry name" value="ABC_NikE_OppD_transporters"/>
    <property type="match status" value="2"/>
</dbReference>
<keyword evidence="4" id="KW-1003">Cell membrane</keyword>
<comment type="function">
    <text evidence="12">Part of the ABC transporter complex GsiABCD involved in glutathione import. Responsible for energy coupling to the transport system.</text>
</comment>
<dbReference type="NCBIfam" id="NF008453">
    <property type="entry name" value="PRK11308.1"/>
    <property type="match status" value="2"/>
</dbReference>
<evidence type="ECO:0000256" key="3">
    <source>
        <dbReference type="ARBA" id="ARBA00022448"/>
    </source>
</evidence>
<evidence type="ECO:0000256" key="7">
    <source>
        <dbReference type="ARBA" id="ARBA00022741"/>
    </source>
</evidence>
<organism evidence="18 19">
    <name type="scientific">Devosia honganensis</name>
    <dbReference type="NCBI Taxonomy" id="1610527"/>
    <lineage>
        <taxon>Bacteria</taxon>
        <taxon>Pseudomonadati</taxon>
        <taxon>Pseudomonadota</taxon>
        <taxon>Alphaproteobacteria</taxon>
        <taxon>Hyphomicrobiales</taxon>
        <taxon>Devosiaceae</taxon>
        <taxon>Devosia</taxon>
    </lineage>
</organism>
<evidence type="ECO:0000256" key="12">
    <source>
        <dbReference type="ARBA" id="ARBA00037530"/>
    </source>
</evidence>
<dbReference type="Proteomes" id="UP001595613">
    <property type="component" value="Unassembled WGS sequence"/>
</dbReference>
<feature type="domain" description="ABC transporter" evidence="17">
    <location>
        <begin position="325"/>
        <end position="564"/>
    </location>
</feature>
<protein>
    <recommendedName>
        <fullName evidence="15">Glutathione import ATP-binding protein GsiA</fullName>
        <ecNumber evidence="14">7.4.2.10</ecNumber>
    </recommendedName>
</protein>
<evidence type="ECO:0000256" key="8">
    <source>
        <dbReference type="ARBA" id="ARBA00022801"/>
    </source>
</evidence>
<evidence type="ECO:0000256" key="5">
    <source>
        <dbReference type="ARBA" id="ARBA00022519"/>
    </source>
</evidence>